<proteinExistence type="predicted"/>
<comment type="caution">
    <text evidence="2">The sequence shown here is derived from an EMBL/GenBank/DDBJ whole genome shotgun (WGS) entry which is preliminary data.</text>
</comment>
<feature type="region of interest" description="Disordered" evidence="1">
    <location>
        <begin position="35"/>
        <end position="68"/>
    </location>
</feature>
<gene>
    <name evidence="2" type="ORF">RHGRI_013253</name>
</gene>
<accession>A0AAV6K4Z9</accession>
<feature type="compositionally biased region" description="Basic residues" evidence="1">
    <location>
        <begin position="35"/>
        <end position="46"/>
    </location>
</feature>
<name>A0AAV6K4Z9_9ERIC</name>
<reference evidence="2" key="1">
    <citation type="submission" date="2020-08" db="EMBL/GenBank/DDBJ databases">
        <title>Plant Genome Project.</title>
        <authorList>
            <person name="Zhang R.-G."/>
        </authorList>
    </citation>
    <scope>NUCLEOTIDE SEQUENCE</scope>
    <source>
        <strain evidence="2">WSP0</strain>
        <tissue evidence="2">Leaf</tissue>
    </source>
</reference>
<sequence>MPQGPPAGTGPGDPIQSCGVLQGGSEANLLCHARLRARRPRQRRGRTPAGPSAHGGRRTNTPSRWICC</sequence>
<evidence type="ECO:0000256" key="1">
    <source>
        <dbReference type="SAM" id="MobiDB-lite"/>
    </source>
</evidence>
<keyword evidence="3" id="KW-1185">Reference proteome</keyword>
<dbReference type="AlphaFoldDB" id="A0AAV6K4Z9"/>
<evidence type="ECO:0000313" key="2">
    <source>
        <dbReference type="EMBL" id="KAG5547498.1"/>
    </source>
</evidence>
<evidence type="ECO:0000313" key="3">
    <source>
        <dbReference type="Proteomes" id="UP000823749"/>
    </source>
</evidence>
<feature type="compositionally biased region" description="Polar residues" evidence="1">
    <location>
        <begin position="58"/>
        <end position="68"/>
    </location>
</feature>
<organism evidence="2 3">
    <name type="scientific">Rhododendron griersonianum</name>
    <dbReference type="NCBI Taxonomy" id="479676"/>
    <lineage>
        <taxon>Eukaryota</taxon>
        <taxon>Viridiplantae</taxon>
        <taxon>Streptophyta</taxon>
        <taxon>Embryophyta</taxon>
        <taxon>Tracheophyta</taxon>
        <taxon>Spermatophyta</taxon>
        <taxon>Magnoliopsida</taxon>
        <taxon>eudicotyledons</taxon>
        <taxon>Gunneridae</taxon>
        <taxon>Pentapetalae</taxon>
        <taxon>asterids</taxon>
        <taxon>Ericales</taxon>
        <taxon>Ericaceae</taxon>
        <taxon>Ericoideae</taxon>
        <taxon>Rhodoreae</taxon>
        <taxon>Rhododendron</taxon>
    </lineage>
</organism>
<dbReference type="EMBL" id="JACTNZ010000005">
    <property type="protein sequence ID" value="KAG5547498.1"/>
    <property type="molecule type" value="Genomic_DNA"/>
</dbReference>
<dbReference type="Proteomes" id="UP000823749">
    <property type="component" value="Chromosome 5"/>
</dbReference>
<protein>
    <submittedName>
        <fullName evidence="2">Uncharacterized protein</fullName>
    </submittedName>
</protein>